<protein>
    <submittedName>
        <fullName evidence="1">Uncharacterized protein</fullName>
    </submittedName>
</protein>
<dbReference type="Proteomes" id="UP000499080">
    <property type="component" value="Unassembled WGS sequence"/>
</dbReference>
<comment type="caution">
    <text evidence="1">The sequence shown here is derived from an EMBL/GenBank/DDBJ whole genome shotgun (WGS) entry which is preliminary data.</text>
</comment>
<dbReference type="EMBL" id="BGPR01012684">
    <property type="protein sequence ID" value="GBN57175.1"/>
    <property type="molecule type" value="Genomic_DNA"/>
</dbReference>
<name>A0A4Y2PZ36_ARAVE</name>
<proteinExistence type="predicted"/>
<reference evidence="1 2" key="1">
    <citation type="journal article" date="2019" name="Sci. Rep.">
        <title>Orb-weaving spider Araneus ventricosus genome elucidates the spidroin gene catalogue.</title>
        <authorList>
            <person name="Kono N."/>
            <person name="Nakamura H."/>
            <person name="Ohtoshi R."/>
            <person name="Moran D.A.P."/>
            <person name="Shinohara A."/>
            <person name="Yoshida Y."/>
            <person name="Fujiwara M."/>
            <person name="Mori M."/>
            <person name="Tomita M."/>
            <person name="Arakawa K."/>
        </authorList>
    </citation>
    <scope>NUCLEOTIDE SEQUENCE [LARGE SCALE GENOMIC DNA]</scope>
</reference>
<gene>
    <name evidence="1" type="ORF">AVEN_158015_1</name>
</gene>
<keyword evidence="2" id="KW-1185">Reference proteome</keyword>
<sequence>MLLTKNFVKALFSLTTCHPSGEKSSKSGYPVFLKRTAFCPARFHFFNLSRNESCQSVRKGDVQSSNGCDSGLLLDLEVGRRNSKYDLEHRGCCGSVYSCKSKQEWSLDAVKLPFDSNWWSRHQNCISISKHPFYYSHVQYSSDFKGKSPVFPGNL</sequence>
<organism evidence="1 2">
    <name type="scientific">Araneus ventricosus</name>
    <name type="common">Orbweaver spider</name>
    <name type="synonym">Epeira ventricosa</name>
    <dbReference type="NCBI Taxonomy" id="182803"/>
    <lineage>
        <taxon>Eukaryota</taxon>
        <taxon>Metazoa</taxon>
        <taxon>Ecdysozoa</taxon>
        <taxon>Arthropoda</taxon>
        <taxon>Chelicerata</taxon>
        <taxon>Arachnida</taxon>
        <taxon>Araneae</taxon>
        <taxon>Araneomorphae</taxon>
        <taxon>Entelegynae</taxon>
        <taxon>Araneoidea</taxon>
        <taxon>Araneidae</taxon>
        <taxon>Araneus</taxon>
    </lineage>
</organism>
<dbReference type="AlphaFoldDB" id="A0A4Y2PZ36"/>
<accession>A0A4Y2PZ36</accession>
<evidence type="ECO:0000313" key="2">
    <source>
        <dbReference type="Proteomes" id="UP000499080"/>
    </source>
</evidence>
<evidence type="ECO:0000313" key="1">
    <source>
        <dbReference type="EMBL" id="GBN57175.1"/>
    </source>
</evidence>